<feature type="signal peptide" evidence="1">
    <location>
        <begin position="1"/>
        <end position="22"/>
    </location>
</feature>
<dbReference type="Proteomes" id="UP000009011">
    <property type="component" value="Chromosome"/>
</dbReference>
<dbReference type="KEGG" id="mro:MROS_2213"/>
<gene>
    <name evidence="2" type="ordered locus">MROS_2213</name>
</gene>
<evidence type="ECO:0000256" key="1">
    <source>
        <dbReference type="SAM" id="SignalP"/>
    </source>
</evidence>
<reference evidence="2 3" key="1">
    <citation type="journal article" date="2013" name="PLoS ONE">
        <title>Genomic analysis of Melioribacter roseus, facultatively anaerobic organotrophic bacterium representing a novel deep lineage within Bacteriodetes/Chlorobi group.</title>
        <authorList>
            <person name="Kadnikov V.V."/>
            <person name="Mardanov A.V."/>
            <person name="Podosokorskaya O.A."/>
            <person name="Gavrilov S.N."/>
            <person name="Kublanov I.V."/>
            <person name="Beletsky A.V."/>
            <person name="Bonch-Osmolovskaya E.A."/>
            <person name="Ravin N.V."/>
        </authorList>
    </citation>
    <scope>NUCLEOTIDE SEQUENCE [LARGE SCALE GENOMIC DNA]</scope>
    <source>
        <strain evidence="3">JCM 17771 / P3M-2</strain>
    </source>
</reference>
<proteinExistence type="predicted"/>
<evidence type="ECO:0000313" key="3">
    <source>
        <dbReference type="Proteomes" id="UP000009011"/>
    </source>
</evidence>
<dbReference type="HOGENOM" id="CLU_1852823_0_0_10"/>
<dbReference type="RefSeq" id="WP_014856875.1">
    <property type="nucleotide sequence ID" value="NC_018178.1"/>
</dbReference>
<keyword evidence="3" id="KW-1185">Reference proteome</keyword>
<sequence length="138" mass="16126">MKSVNKLTIAILITFFAANIFAQEPEYKKLVEKANERFLYNLNVEHTGIVESSIFNIMEVKNKFPNEDYRKLVRRLYELAVEGNTPAIRYKAQLASLYFNFYDMFADIKITEVEKENPDLFFQEISNKLMKAPVAVNN</sequence>
<name>I7A2N6_MELRP</name>
<dbReference type="STRING" id="1191523.MROS_2213"/>
<dbReference type="PATRIC" id="fig|1191523.3.peg.2339"/>
<feature type="chain" id="PRO_5003707567" evidence="1">
    <location>
        <begin position="23"/>
        <end position="138"/>
    </location>
</feature>
<keyword evidence="1" id="KW-0732">Signal</keyword>
<evidence type="ECO:0000313" key="2">
    <source>
        <dbReference type="EMBL" id="AFN75443.1"/>
    </source>
</evidence>
<dbReference type="EMBL" id="CP003557">
    <property type="protein sequence ID" value="AFN75443.1"/>
    <property type="molecule type" value="Genomic_DNA"/>
</dbReference>
<dbReference type="AlphaFoldDB" id="I7A2N6"/>
<organism evidence="2 3">
    <name type="scientific">Melioribacter roseus (strain DSM 23840 / JCM 17771 / VKM B-2668 / P3M-2)</name>
    <dbReference type="NCBI Taxonomy" id="1191523"/>
    <lineage>
        <taxon>Bacteria</taxon>
        <taxon>Pseudomonadati</taxon>
        <taxon>Ignavibacteriota</taxon>
        <taxon>Ignavibacteria</taxon>
        <taxon>Ignavibacteriales</taxon>
        <taxon>Melioribacteraceae</taxon>
        <taxon>Melioribacter</taxon>
    </lineage>
</organism>
<protein>
    <submittedName>
        <fullName evidence="2">Uncharacterized protein</fullName>
    </submittedName>
</protein>
<accession>I7A2N6</accession>